<protein>
    <submittedName>
        <fullName evidence="3">ATP-binding protein</fullName>
    </submittedName>
</protein>
<reference evidence="3 4" key="1">
    <citation type="submission" date="2019-03" db="EMBL/GenBank/DDBJ databases">
        <title>Genomics of glacier-inhabiting Cryobacterium strains.</title>
        <authorList>
            <person name="Liu Q."/>
            <person name="Xin Y.-H."/>
        </authorList>
    </citation>
    <scope>NUCLEOTIDE SEQUENCE [LARGE SCALE GENOMIC DNA]</scope>
    <source>
        <strain evidence="4">TMT1-22</strain>
    </source>
</reference>
<dbReference type="SUPFAM" id="SSF55874">
    <property type="entry name" value="ATPase domain of HSP90 chaperone/DNA topoisomerase II/histidine kinase"/>
    <property type="match status" value="1"/>
</dbReference>
<dbReference type="InterPro" id="IPR036890">
    <property type="entry name" value="HATPase_C_sf"/>
</dbReference>
<sequence length="431" mass="45624">MTLGLPDHLVARTISHALARASHWFGLTCLAGALLALLALNFAHRPTATTATAATASTISTTTSAALWFTILALLAMAGFLIELSLRRTVTLTIAYLIVGSGCIYLFTVTILGMPDVFPFSNLFLVALPKLALIMVGGAGTGALAGVLWSTLGFVLAEAVTVLAALQTQVPYSPDPFTISTYLFLVGVLLFAHFARRQAAAQTALHRAVLADRARLLRHDLDQRALARTQDTTLTELVALARAHAGPLSPNLAGSIRATLQTLRGTDWLTDADQRSVEPSAGTDAWLTSEVYAAIERSRDRGLVVEVTGERAALGRLDPVSDRELGLAVQQCLTNVILHSGIVAAEVVIESELDSISLMVMDAGRGFTESETGSDRLGLRQAVRHRIERLGGSVSILTRPGAGTSVLLNVPVPISDPITTDAATLGEQAPR</sequence>
<comment type="caution">
    <text evidence="3">The sequence shown here is derived from an EMBL/GenBank/DDBJ whole genome shotgun (WGS) entry which is preliminary data.</text>
</comment>
<keyword evidence="3" id="KW-0547">Nucleotide-binding</keyword>
<evidence type="ECO:0000313" key="3">
    <source>
        <dbReference type="EMBL" id="TFC47178.1"/>
    </source>
</evidence>
<keyword evidence="4" id="KW-1185">Reference proteome</keyword>
<organism evidence="3 4">
    <name type="scientific">Cryobacterium shii</name>
    <dbReference type="NCBI Taxonomy" id="1259235"/>
    <lineage>
        <taxon>Bacteria</taxon>
        <taxon>Bacillati</taxon>
        <taxon>Actinomycetota</taxon>
        <taxon>Actinomycetes</taxon>
        <taxon>Micrococcales</taxon>
        <taxon>Microbacteriaceae</taxon>
        <taxon>Cryobacterium</taxon>
    </lineage>
</organism>
<keyword evidence="1" id="KW-0472">Membrane</keyword>
<keyword evidence="1" id="KW-1133">Transmembrane helix</keyword>
<keyword evidence="3" id="KW-0067">ATP-binding</keyword>
<keyword evidence="1" id="KW-0812">Transmembrane</keyword>
<dbReference type="Gene3D" id="3.30.565.10">
    <property type="entry name" value="Histidine kinase-like ATPase, C-terminal domain"/>
    <property type="match status" value="1"/>
</dbReference>
<dbReference type="GO" id="GO:0005524">
    <property type="term" value="F:ATP binding"/>
    <property type="evidence" value="ECO:0007669"/>
    <property type="project" value="UniProtKB-KW"/>
</dbReference>
<gene>
    <name evidence="3" type="ORF">E3O49_08600</name>
</gene>
<dbReference type="Pfam" id="PF02518">
    <property type="entry name" value="HATPase_c"/>
    <property type="match status" value="1"/>
</dbReference>
<evidence type="ECO:0000259" key="2">
    <source>
        <dbReference type="Pfam" id="PF02518"/>
    </source>
</evidence>
<evidence type="ECO:0000256" key="1">
    <source>
        <dbReference type="SAM" id="Phobius"/>
    </source>
</evidence>
<feature type="transmembrane region" description="Helical" evidence="1">
    <location>
        <begin position="94"/>
        <end position="114"/>
    </location>
</feature>
<name>A0AAQ2C629_9MICO</name>
<evidence type="ECO:0000313" key="4">
    <source>
        <dbReference type="Proteomes" id="UP000297403"/>
    </source>
</evidence>
<feature type="transmembrane region" description="Helical" evidence="1">
    <location>
        <begin position="63"/>
        <end position="82"/>
    </location>
</feature>
<dbReference type="AlphaFoldDB" id="A0AAQ2C629"/>
<accession>A0AAQ2C629</accession>
<dbReference type="Proteomes" id="UP000297403">
    <property type="component" value="Unassembled WGS sequence"/>
</dbReference>
<feature type="domain" description="Histidine kinase/HSP90-like ATPase" evidence="2">
    <location>
        <begin position="324"/>
        <end position="413"/>
    </location>
</feature>
<dbReference type="EMBL" id="SOFY01000045">
    <property type="protein sequence ID" value="TFC47178.1"/>
    <property type="molecule type" value="Genomic_DNA"/>
</dbReference>
<dbReference type="InterPro" id="IPR003594">
    <property type="entry name" value="HATPase_dom"/>
</dbReference>
<proteinExistence type="predicted"/>
<feature type="transmembrane region" description="Helical" evidence="1">
    <location>
        <begin position="177"/>
        <end position="195"/>
    </location>
</feature>
<dbReference type="RefSeq" id="WP_134451367.1">
    <property type="nucleotide sequence ID" value="NZ_SOFY01000045.1"/>
</dbReference>
<feature type="transmembrane region" description="Helical" evidence="1">
    <location>
        <begin position="21"/>
        <end position="43"/>
    </location>
</feature>